<protein>
    <submittedName>
        <fullName evidence="2">Uncharacterized protein</fullName>
    </submittedName>
</protein>
<sequence>MQPSLLMNDASSDMVIPAESLERLGQRAELVAVFQRGEGNVRVPRLEVADDSVDPGERTRDPEDEQEAQQKGEQDHRAEIQYFMVRPFLEQRPQLFQVRPCGDVGMQKQRPGRTKHRRERPEVLFRRYAVGGCPQDMLHEGRQSGAIIRVDGFRVVAQRDGPRQRDESPDVRKQRRLAFLEAARLQDIARVVRTVPVQEADEGLRGVFECDPEAEDPEAQDRGRHEPSGFVSREK</sequence>
<feature type="region of interest" description="Disordered" evidence="1">
    <location>
        <begin position="46"/>
        <end position="75"/>
    </location>
</feature>
<name>A0A645E557_9ZZZZ</name>
<feature type="compositionally biased region" description="Basic and acidic residues" evidence="1">
    <location>
        <begin position="219"/>
        <end position="235"/>
    </location>
</feature>
<accession>A0A645E557</accession>
<gene>
    <name evidence="2" type="ORF">SDC9_143801</name>
</gene>
<evidence type="ECO:0000313" key="2">
    <source>
        <dbReference type="EMBL" id="MPM96636.1"/>
    </source>
</evidence>
<evidence type="ECO:0000256" key="1">
    <source>
        <dbReference type="SAM" id="MobiDB-lite"/>
    </source>
</evidence>
<dbReference type="AlphaFoldDB" id="A0A645E557"/>
<organism evidence="2">
    <name type="scientific">bioreactor metagenome</name>
    <dbReference type="NCBI Taxonomy" id="1076179"/>
    <lineage>
        <taxon>unclassified sequences</taxon>
        <taxon>metagenomes</taxon>
        <taxon>ecological metagenomes</taxon>
    </lineage>
</organism>
<reference evidence="2" key="1">
    <citation type="submission" date="2019-08" db="EMBL/GenBank/DDBJ databases">
        <authorList>
            <person name="Kucharzyk K."/>
            <person name="Murdoch R.W."/>
            <person name="Higgins S."/>
            <person name="Loffler F."/>
        </authorList>
    </citation>
    <scope>NUCLEOTIDE SEQUENCE</scope>
</reference>
<proteinExistence type="predicted"/>
<dbReference type="EMBL" id="VSSQ01042994">
    <property type="protein sequence ID" value="MPM96636.1"/>
    <property type="molecule type" value="Genomic_DNA"/>
</dbReference>
<feature type="region of interest" description="Disordered" evidence="1">
    <location>
        <begin position="203"/>
        <end position="235"/>
    </location>
</feature>
<comment type="caution">
    <text evidence="2">The sequence shown here is derived from an EMBL/GenBank/DDBJ whole genome shotgun (WGS) entry which is preliminary data.</text>
</comment>